<dbReference type="GO" id="GO:0009244">
    <property type="term" value="P:lipopolysaccharide core region biosynthetic process"/>
    <property type="evidence" value="ECO:0007669"/>
    <property type="project" value="UniProtKB-UniPathway"/>
</dbReference>
<evidence type="ECO:0000256" key="4">
    <source>
        <dbReference type="ARBA" id="ARBA00022741"/>
    </source>
</evidence>
<dbReference type="InterPro" id="IPR023030">
    <property type="entry name" value="Bifunc_HldE"/>
</dbReference>
<dbReference type="EC" id="2.7.7.70" evidence="10"/>
<comment type="subunit">
    <text evidence="10">Homodimer.</text>
</comment>
<dbReference type="PROSITE" id="PS00583">
    <property type="entry name" value="PFKB_KINASES_1"/>
    <property type="match status" value="1"/>
</dbReference>
<comment type="catalytic activity">
    <reaction evidence="10">
        <text>D-glycero-beta-D-manno-heptose 7-phosphate + ATP = D-glycero-beta-D-manno-heptose 1,7-bisphosphate + ADP + H(+)</text>
        <dbReference type="Rhea" id="RHEA:27473"/>
        <dbReference type="ChEBI" id="CHEBI:15378"/>
        <dbReference type="ChEBI" id="CHEBI:30616"/>
        <dbReference type="ChEBI" id="CHEBI:60204"/>
        <dbReference type="ChEBI" id="CHEBI:60208"/>
        <dbReference type="ChEBI" id="CHEBI:456216"/>
        <dbReference type="EC" id="2.7.1.167"/>
    </reaction>
</comment>
<dbReference type="OrthoDB" id="9802794at2"/>
<dbReference type="GO" id="GO:0005524">
    <property type="term" value="F:ATP binding"/>
    <property type="evidence" value="ECO:0007669"/>
    <property type="project" value="UniProtKB-UniRule"/>
</dbReference>
<dbReference type="InterPro" id="IPR004821">
    <property type="entry name" value="Cyt_trans-like"/>
</dbReference>
<dbReference type="InterPro" id="IPR014729">
    <property type="entry name" value="Rossmann-like_a/b/a_fold"/>
</dbReference>
<dbReference type="EMBL" id="FNDJ01000010">
    <property type="protein sequence ID" value="SDJ34161.1"/>
    <property type="molecule type" value="Genomic_DNA"/>
</dbReference>
<feature type="region of interest" description="Cytidylyltransferase" evidence="10">
    <location>
        <begin position="340"/>
        <end position="477"/>
    </location>
</feature>
<evidence type="ECO:0000256" key="9">
    <source>
        <dbReference type="ARBA" id="ARBA00047428"/>
    </source>
</evidence>
<evidence type="ECO:0000256" key="8">
    <source>
        <dbReference type="ARBA" id="ARBA00023277"/>
    </source>
</evidence>
<dbReference type="STRING" id="633440.SAMN05421869_11010"/>
<evidence type="ECO:0000313" key="14">
    <source>
        <dbReference type="Proteomes" id="UP000199202"/>
    </source>
</evidence>
<dbReference type="GO" id="GO:0005829">
    <property type="term" value="C:cytosol"/>
    <property type="evidence" value="ECO:0007669"/>
    <property type="project" value="TreeGrafter"/>
</dbReference>
<comment type="function">
    <text evidence="10">Catalyzes the phosphorylation of D-glycero-D-manno-heptose 7-phosphate at the C-1 position to selectively form D-glycero-beta-D-manno-heptose-1,7-bisphosphate.</text>
</comment>
<dbReference type="Proteomes" id="UP000199202">
    <property type="component" value="Unassembled WGS sequence"/>
</dbReference>
<dbReference type="Gene3D" id="3.40.50.620">
    <property type="entry name" value="HUPs"/>
    <property type="match status" value="1"/>
</dbReference>
<evidence type="ECO:0000256" key="6">
    <source>
        <dbReference type="ARBA" id="ARBA00022840"/>
    </source>
</evidence>
<evidence type="ECO:0000259" key="12">
    <source>
        <dbReference type="Pfam" id="PF01467"/>
    </source>
</evidence>
<evidence type="ECO:0000256" key="10">
    <source>
        <dbReference type="HAMAP-Rule" id="MF_01603"/>
    </source>
</evidence>
<dbReference type="UniPathway" id="UPA00958"/>
<evidence type="ECO:0000259" key="11">
    <source>
        <dbReference type="Pfam" id="PF00294"/>
    </source>
</evidence>
<dbReference type="GO" id="GO:0033786">
    <property type="term" value="F:heptose-1-phosphate adenylyltransferase activity"/>
    <property type="evidence" value="ECO:0007669"/>
    <property type="project" value="UniProtKB-UniRule"/>
</dbReference>
<feature type="domain" description="Cytidyltransferase-like" evidence="12">
    <location>
        <begin position="340"/>
        <end position="448"/>
    </location>
</feature>
<dbReference type="Gene3D" id="3.40.1190.20">
    <property type="match status" value="1"/>
</dbReference>
<comment type="similarity">
    <text evidence="10">In the N-terminal section; belongs to the carbohydrate kinase PfkB family.</text>
</comment>
<keyword evidence="7 10" id="KW-0511">Multifunctional enzyme</keyword>
<evidence type="ECO:0000256" key="1">
    <source>
        <dbReference type="ARBA" id="ARBA00004713"/>
    </source>
</evidence>
<dbReference type="InterPro" id="IPR011914">
    <property type="entry name" value="RfaE_dom_II"/>
</dbReference>
<accession>A0A1G8SY34</accession>
<name>A0A1G8SY34_9ACTN</name>
<evidence type="ECO:0000313" key="13">
    <source>
        <dbReference type="EMBL" id="SDJ34161.1"/>
    </source>
</evidence>
<comment type="pathway">
    <text evidence="10">Nucleotide-sugar biosynthesis; ADP-L-glycero-beta-D-manno-heptose biosynthesis; ADP-L-glycero-beta-D-manno-heptose from D-glycero-beta-D-manno-heptose 7-phosphate: step 3/4.</text>
</comment>
<dbReference type="InterPro" id="IPR002173">
    <property type="entry name" value="Carboh/pur_kinase_PfkB_CS"/>
</dbReference>
<proteinExistence type="inferred from homology"/>
<evidence type="ECO:0000256" key="5">
    <source>
        <dbReference type="ARBA" id="ARBA00022777"/>
    </source>
</evidence>
<dbReference type="SUPFAM" id="SSF53613">
    <property type="entry name" value="Ribokinase-like"/>
    <property type="match status" value="1"/>
</dbReference>
<dbReference type="GO" id="GO:0016773">
    <property type="term" value="F:phosphotransferase activity, alcohol group as acceptor"/>
    <property type="evidence" value="ECO:0007669"/>
    <property type="project" value="InterPro"/>
</dbReference>
<dbReference type="RefSeq" id="WP_090934134.1">
    <property type="nucleotide sequence ID" value="NZ_FNDJ01000010.1"/>
</dbReference>
<evidence type="ECO:0000256" key="2">
    <source>
        <dbReference type="ARBA" id="ARBA00022679"/>
    </source>
</evidence>
<feature type="domain" description="Carbohydrate kinase PfkB" evidence="11">
    <location>
        <begin position="9"/>
        <end position="302"/>
    </location>
</feature>
<gene>
    <name evidence="10" type="primary">hldE</name>
    <name evidence="13" type="ORF">SAMN05421869_11010</name>
</gene>
<reference evidence="13 14" key="1">
    <citation type="submission" date="2016-10" db="EMBL/GenBank/DDBJ databases">
        <authorList>
            <person name="de Groot N.N."/>
        </authorList>
    </citation>
    <scope>NUCLEOTIDE SEQUENCE [LARGE SCALE GENOMIC DNA]</scope>
    <source>
        <strain evidence="13 14">CGMCC 4.6533</strain>
    </source>
</reference>
<evidence type="ECO:0000256" key="3">
    <source>
        <dbReference type="ARBA" id="ARBA00022695"/>
    </source>
</evidence>
<feature type="region of interest" description="Ribokinase" evidence="10">
    <location>
        <begin position="1"/>
        <end position="315"/>
    </location>
</feature>
<comment type="pathway">
    <text evidence="10">Nucleotide-sugar biosynthesis; ADP-L-glycero-beta-D-manno-heptose biosynthesis; ADP-L-glycero-beta-D-manno-heptose from D-glycero-beta-D-manno-heptose 7-phosphate: step 1/4.</text>
</comment>
<dbReference type="UniPathway" id="UPA00356">
    <property type="reaction ID" value="UER00437"/>
</dbReference>
<dbReference type="PANTHER" id="PTHR46969:SF1">
    <property type="entry name" value="BIFUNCTIONAL PROTEIN HLDE"/>
    <property type="match status" value="1"/>
</dbReference>
<keyword evidence="6 10" id="KW-0067">ATP-binding</keyword>
<keyword evidence="4 10" id="KW-0547">Nucleotide-binding</keyword>
<dbReference type="Pfam" id="PF00294">
    <property type="entry name" value="PfkB"/>
    <property type="match status" value="1"/>
</dbReference>
<dbReference type="PANTHER" id="PTHR46969">
    <property type="entry name" value="BIFUNCTIONAL PROTEIN HLDE"/>
    <property type="match status" value="1"/>
</dbReference>
<comment type="function">
    <text evidence="10">Catalyzes the ADP transfer from ATP to D-glycero-beta-D-manno-heptose 1-phosphate, yielding ADP-D-glycero-beta-D-manno-heptose.</text>
</comment>
<comment type="similarity">
    <text evidence="10">In the C-terminal section; belongs to the cytidylyltransferase family.</text>
</comment>
<comment type="pathway">
    <text evidence="1">Bacterial outer membrane biogenesis; LPS core biosynthesis.</text>
</comment>
<keyword evidence="8 10" id="KW-0119">Carbohydrate metabolism</keyword>
<dbReference type="AlphaFoldDB" id="A0A1G8SY34"/>
<dbReference type="NCBIfam" id="TIGR00125">
    <property type="entry name" value="cyt_tran_rel"/>
    <property type="match status" value="1"/>
</dbReference>
<keyword evidence="5 10" id="KW-0418">Kinase</keyword>
<dbReference type="HAMAP" id="MF_01603">
    <property type="entry name" value="HldE"/>
    <property type="match status" value="1"/>
</dbReference>
<dbReference type="InterPro" id="IPR029056">
    <property type="entry name" value="Ribokinase-like"/>
</dbReference>
<evidence type="ECO:0000256" key="7">
    <source>
        <dbReference type="ARBA" id="ARBA00023268"/>
    </source>
</evidence>
<dbReference type="Pfam" id="PF01467">
    <property type="entry name" value="CTP_transf_like"/>
    <property type="match status" value="1"/>
</dbReference>
<dbReference type="GO" id="GO:0033785">
    <property type="term" value="F:heptose 7-phosphate kinase activity"/>
    <property type="evidence" value="ECO:0007669"/>
    <property type="project" value="UniProtKB-UniRule"/>
</dbReference>
<keyword evidence="3 10" id="KW-0548">Nucleotidyltransferase</keyword>
<comment type="catalytic activity">
    <reaction evidence="9 10">
        <text>D-glycero-beta-D-manno-heptose 1-phosphate + ATP + H(+) = ADP-D-glycero-beta-D-manno-heptose + diphosphate</text>
        <dbReference type="Rhea" id="RHEA:27465"/>
        <dbReference type="ChEBI" id="CHEBI:15378"/>
        <dbReference type="ChEBI" id="CHEBI:30616"/>
        <dbReference type="ChEBI" id="CHEBI:33019"/>
        <dbReference type="ChEBI" id="CHEBI:59967"/>
        <dbReference type="ChEBI" id="CHEBI:61593"/>
        <dbReference type="EC" id="2.7.7.70"/>
    </reaction>
</comment>
<dbReference type="NCBIfam" id="TIGR02199">
    <property type="entry name" value="rfaE_dom_II"/>
    <property type="match status" value="1"/>
</dbReference>
<protein>
    <recommendedName>
        <fullName evidence="10">Bifunctional protein HldE</fullName>
    </recommendedName>
    <domain>
        <recommendedName>
            <fullName evidence="10">D-beta-D-heptose 7-phosphate kinase</fullName>
            <ecNumber evidence="10">2.7.1.167</ecNumber>
        </recommendedName>
        <alternativeName>
            <fullName evidence="10">D-beta-D-heptose 7-phosphotransferase</fullName>
        </alternativeName>
        <alternativeName>
            <fullName evidence="10">D-glycero-beta-D-manno-heptose-7-phosphate kinase</fullName>
        </alternativeName>
    </domain>
    <domain>
        <recommendedName>
            <fullName evidence="10">D-beta-D-heptose 1-phosphate adenylyltransferase</fullName>
            <ecNumber evidence="10">2.7.7.70</ecNumber>
        </recommendedName>
        <alternativeName>
            <fullName evidence="10">D-glycero-beta-D-manno-heptose 1-phosphate adenylyltransferase</fullName>
        </alternativeName>
    </domain>
</protein>
<dbReference type="SUPFAM" id="SSF52374">
    <property type="entry name" value="Nucleotidylyl transferase"/>
    <property type="match status" value="1"/>
</dbReference>
<dbReference type="InterPro" id="IPR011611">
    <property type="entry name" value="PfkB_dom"/>
</dbReference>
<keyword evidence="2 10" id="KW-0808">Transferase</keyword>
<dbReference type="EC" id="2.7.1.167" evidence="10"/>
<feature type="binding site" evidence="10">
    <location>
        <begin position="190"/>
        <end position="193"/>
    </location>
    <ligand>
        <name>ATP</name>
        <dbReference type="ChEBI" id="CHEBI:30616"/>
    </ligand>
</feature>
<sequence>MGTEKAVNVVVVGDVMLDSWLLGSAKRLAQEAPVPVMSLEATEDAPGGAANTAANLVALGAHVRLVGAVGDDACGDELVRSLRLRGVETDLLTVPGRRTSHKWRLVASGQLTARYDEEDLDVLSGQAERELLERLTAALPGADVVVACDYGGGVFTPAVRRALTGLPLLVVDAHAVAPWRESGPAAVLPNYAEVVRLLGHVDGNADRLAYLTSRSDRLLELTGARIVVTTLDGEGTLLHRSGRPPYRTYAQPAPHHMATGAGDTYTAAFALWLAGGATPEEAAEAGQAAAGVVVRRQGTAVCTRYELLRALRRQEGAVQTAERLAQLLDEHRRRGERVVFTNGCFDVLHRGHVTYLEQAGQLGDVLVVAVNSDASVARLKGPGRPVNPCEDRMSVLAALNDVDYVTEFEEDTPERLLRMIRPELYVKGGDYTPEMLAEAPLVRSLGGEVRVLGYLPDRSTTAIIGRLRSLPEQFDSA</sequence>
<keyword evidence="14" id="KW-1185">Reference proteome</keyword>
<feature type="active site" evidence="10">
    <location>
        <position position="263"/>
    </location>
</feature>
<organism evidence="13 14">
    <name type="scientific">Nonomuraea jiangxiensis</name>
    <dbReference type="NCBI Taxonomy" id="633440"/>
    <lineage>
        <taxon>Bacteria</taxon>
        <taxon>Bacillati</taxon>
        <taxon>Actinomycetota</taxon>
        <taxon>Actinomycetes</taxon>
        <taxon>Streptosporangiales</taxon>
        <taxon>Streptosporangiaceae</taxon>
        <taxon>Nonomuraea</taxon>
    </lineage>
</organism>
<dbReference type="GO" id="GO:0097171">
    <property type="term" value="P:ADP-L-glycero-beta-D-manno-heptose biosynthetic process"/>
    <property type="evidence" value="ECO:0007669"/>
    <property type="project" value="UniProtKB-UniPathway"/>
</dbReference>